<dbReference type="EMBL" id="JBBMQS010000009">
    <property type="protein sequence ID" value="MEM5498742.1"/>
    <property type="molecule type" value="Genomic_DNA"/>
</dbReference>
<accession>A0ABU9SXY6</accession>
<dbReference type="Proteomes" id="UP001461163">
    <property type="component" value="Unassembled WGS sequence"/>
</dbReference>
<protein>
    <submittedName>
        <fullName evidence="1">Uncharacterized protein</fullName>
    </submittedName>
</protein>
<dbReference type="RefSeq" id="WP_006992752.1">
    <property type="nucleotide sequence ID" value="NZ_JBBMQS010000009.1"/>
</dbReference>
<gene>
    <name evidence="1" type="ORF">WNY77_15140</name>
</gene>
<comment type="caution">
    <text evidence="1">The sequence shown here is derived from an EMBL/GenBank/DDBJ whole genome shotgun (WGS) entry which is preliminary data.</text>
</comment>
<evidence type="ECO:0000313" key="2">
    <source>
        <dbReference type="Proteomes" id="UP001461163"/>
    </source>
</evidence>
<sequence>MDVVQVKLQTLLRQSDLAFEEYKKHPNSADSAKAYETAKLALDMYIANMRVSVEQRLK</sequence>
<evidence type="ECO:0000313" key="1">
    <source>
        <dbReference type="EMBL" id="MEM5498742.1"/>
    </source>
</evidence>
<name>A0ABU9SXY6_9ALTE</name>
<reference evidence="1 2" key="1">
    <citation type="submission" date="2024-03" db="EMBL/GenBank/DDBJ databases">
        <title>Community enrichment and isolation of bacterial strains for fucoidan degradation.</title>
        <authorList>
            <person name="Sichert A."/>
        </authorList>
    </citation>
    <scope>NUCLEOTIDE SEQUENCE [LARGE SCALE GENOMIC DNA]</scope>
    <source>
        <strain evidence="1 2">AS12</strain>
    </source>
</reference>
<organism evidence="1 2">
    <name type="scientific">Paraglaciecola mesophila</name>
    <dbReference type="NCBI Taxonomy" id="197222"/>
    <lineage>
        <taxon>Bacteria</taxon>
        <taxon>Pseudomonadati</taxon>
        <taxon>Pseudomonadota</taxon>
        <taxon>Gammaproteobacteria</taxon>
        <taxon>Alteromonadales</taxon>
        <taxon>Alteromonadaceae</taxon>
        <taxon>Paraglaciecola</taxon>
    </lineage>
</organism>
<proteinExistence type="predicted"/>
<keyword evidence="2" id="KW-1185">Reference proteome</keyword>